<accession>A0A0X3P065</accession>
<dbReference type="SUPFAM" id="SSF52540">
    <property type="entry name" value="P-loop containing nucleoside triphosphate hydrolases"/>
    <property type="match status" value="1"/>
</dbReference>
<sequence length="269" mass="29760">MGLKQMSNSSEPKDAPKQAHRKHKVAVLAVDPSSSTSGGSLLADKTRMQYLAQDLNAFIRPSPNSGYLGGVARATNETVVLCEGCGYDTVLVETVGVGQAEFKVADMVDIFVLVIPPAGGDELQGMKRGIVEVADLIVINKADGDLLPAARRIAMEYSNGLHYITPRRKNWIPKVMMLSSRTGMGIEDFWNKAKEFHKIAVESGDLQLARRRQLKTWMWGYLNEGVMESFKNHPVVRNDLPRLENMVINCEISPGEAAEVLMSKFLERK</sequence>
<organism evidence="3">
    <name type="scientific">Schistocephalus solidus</name>
    <name type="common">Tapeworm</name>
    <dbReference type="NCBI Taxonomy" id="70667"/>
    <lineage>
        <taxon>Eukaryota</taxon>
        <taxon>Metazoa</taxon>
        <taxon>Spiralia</taxon>
        <taxon>Lophotrochozoa</taxon>
        <taxon>Platyhelminthes</taxon>
        <taxon>Cestoda</taxon>
        <taxon>Eucestoda</taxon>
        <taxon>Diphyllobothriidea</taxon>
        <taxon>Diphyllobothriidae</taxon>
        <taxon>Schistocephalus</taxon>
    </lineage>
</organism>
<evidence type="ECO:0000313" key="3">
    <source>
        <dbReference type="EMBL" id="JAP41362.1"/>
    </source>
</evidence>
<dbReference type="GO" id="GO:0003924">
    <property type="term" value="F:GTPase activity"/>
    <property type="evidence" value="ECO:0007669"/>
    <property type="project" value="InterPro"/>
</dbReference>
<gene>
    <name evidence="3" type="primary">MMAA</name>
    <name evidence="3" type="ORF">TR101369</name>
</gene>
<dbReference type="Gene3D" id="3.40.50.300">
    <property type="entry name" value="P-loop containing nucleotide triphosphate hydrolases"/>
    <property type="match status" value="1"/>
</dbReference>
<evidence type="ECO:0000256" key="1">
    <source>
        <dbReference type="ARBA" id="ARBA00009625"/>
    </source>
</evidence>
<evidence type="ECO:0000256" key="2">
    <source>
        <dbReference type="SAM" id="MobiDB-lite"/>
    </source>
</evidence>
<dbReference type="EMBL" id="GEEE01021863">
    <property type="protein sequence ID" value="JAP41362.1"/>
    <property type="molecule type" value="Transcribed_RNA"/>
</dbReference>
<dbReference type="Pfam" id="PF03308">
    <property type="entry name" value="MeaB"/>
    <property type="match status" value="1"/>
</dbReference>
<protein>
    <submittedName>
        <fullName evidence="3">Methylmalonic aciduria type A protein</fullName>
    </submittedName>
</protein>
<reference evidence="3" key="1">
    <citation type="submission" date="2016-01" db="EMBL/GenBank/DDBJ databases">
        <title>Reference transcriptome for the parasite Schistocephalus solidus: insights into the molecular evolution of parasitism.</title>
        <authorList>
            <person name="Hebert F.O."/>
            <person name="Grambauer S."/>
            <person name="Barber I."/>
            <person name="Landry C.R."/>
            <person name="Aubin-Horth N."/>
        </authorList>
    </citation>
    <scope>NUCLEOTIDE SEQUENCE</scope>
</reference>
<dbReference type="PANTHER" id="PTHR23408:SF3">
    <property type="entry name" value="METHYLMALONIC ACIDURIA TYPE A PROTEIN, MITOCHONDRIAL"/>
    <property type="match status" value="1"/>
</dbReference>
<feature type="compositionally biased region" description="Polar residues" evidence="2">
    <location>
        <begin position="1"/>
        <end position="10"/>
    </location>
</feature>
<name>A0A0X3P065_SCHSO</name>
<dbReference type="Gene3D" id="1.10.287.130">
    <property type="match status" value="1"/>
</dbReference>
<dbReference type="GO" id="GO:0005525">
    <property type="term" value="F:GTP binding"/>
    <property type="evidence" value="ECO:0007669"/>
    <property type="project" value="InterPro"/>
</dbReference>
<comment type="similarity">
    <text evidence="1">Belongs to the SIMIBI class G3E GTPase family. ArgK/MeaB subfamily.</text>
</comment>
<dbReference type="NCBIfam" id="TIGR00750">
    <property type="entry name" value="lao"/>
    <property type="match status" value="1"/>
</dbReference>
<dbReference type="InterPro" id="IPR005129">
    <property type="entry name" value="GTPase_ArgK"/>
</dbReference>
<dbReference type="PANTHER" id="PTHR23408">
    <property type="entry name" value="METHYLMALONYL-COA MUTASE"/>
    <property type="match status" value="1"/>
</dbReference>
<dbReference type="InterPro" id="IPR027417">
    <property type="entry name" value="P-loop_NTPase"/>
</dbReference>
<dbReference type="AlphaFoldDB" id="A0A0X3P065"/>
<dbReference type="GO" id="GO:0005737">
    <property type="term" value="C:cytoplasm"/>
    <property type="evidence" value="ECO:0007669"/>
    <property type="project" value="TreeGrafter"/>
</dbReference>
<feature type="region of interest" description="Disordered" evidence="2">
    <location>
        <begin position="1"/>
        <end position="23"/>
    </location>
</feature>
<proteinExistence type="inferred from homology"/>